<name>A0A1I2TI31_9GAMM</name>
<dbReference type="GO" id="GO:0033194">
    <property type="term" value="P:response to hydroperoxide"/>
    <property type="evidence" value="ECO:0007669"/>
    <property type="project" value="TreeGrafter"/>
</dbReference>
<dbReference type="InterPro" id="IPR005583">
    <property type="entry name" value="YaaA"/>
</dbReference>
<comment type="similarity">
    <text evidence="1">Belongs to the UPF0246 family.</text>
</comment>
<keyword evidence="3" id="KW-1185">Reference proteome</keyword>
<dbReference type="EMBL" id="FOOU01000010">
    <property type="protein sequence ID" value="SFG64550.1"/>
    <property type="molecule type" value="Genomic_DNA"/>
</dbReference>
<dbReference type="OrthoDB" id="9777133at2"/>
<protein>
    <recommendedName>
        <fullName evidence="1">UPF0246 protein SAMN05216175_11067</fullName>
    </recommendedName>
</protein>
<dbReference type="STRING" id="1045558.SAMN05216175_11067"/>
<dbReference type="PANTHER" id="PTHR30283">
    <property type="entry name" value="PEROXIDE STRESS RESPONSE PROTEIN YAAA"/>
    <property type="match status" value="1"/>
</dbReference>
<dbReference type="NCBIfam" id="NF002541">
    <property type="entry name" value="PRK02101.1-1"/>
    <property type="match status" value="1"/>
</dbReference>
<reference evidence="3" key="1">
    <citation type="submission" date="2016-10" db="EMBL/GenBank/DDBJ databases">
        <authorList>
            <person name="Varghese N."/>
            <person name="Submissions S."/>
        </authorList>
    </citation>
    <scope>NUCLEOTIDE SEQUENCE [LARGE SCALE GENOMIC DNA]</scope>
    <source>
        <strain evidence="3">CGMCC 1.10971</strain>
    </source>
</reference>
<evidence type="ECO:0000256" key="1">
    <source>
        <dbReference type="HAMAP-Rule" id="MF_00652"/>
    </source>
</evidence>
<dbReference type="RefSeq" id="WP_090728776.1">
    <property type="nucleotide sequence ID" value="NZ_FOOU01000010.1"/>
</dbReference>
<dbReference type="PANTHER" id="PTHR30283:SF4">
    <property type="entry name" value="PEROXIDE STRESS RESISTANCE PROTEIN YAAA"/>
    <property type="match status" value="1"/>
</dbReference>
<accession>A0A1I2TI31</accession>
<sequence>MLTLISPAKTLDYETPAHTDQHTLPRFLEHSNELISVLEQLSVQGVADLMKLSDKLASLNVARYNSWPTKLTSENAKQAILAFKGDVYSGLDAATLSNEQLNYAQQHLRILSGLYGVLRPLDLMYPYRLEMGTKLDNPRGTNLYQFWDNRLTVSLNEELSEESNDERHQNDNPVVVNLASNEYFKAIKPKMLNARLITPVFKDWKPGQYKIISFYAKKARGLMARYIIENKIDTPEALKEFDSEGYRFAESMSEGNTWVFIRDHE</sequence>
<dbReference type="Pfam" id="PF03883">
    <property type="entry name" value="H2O2_YaaD"/>
    <property type="match status" value="1"/>
</dbReference>
<proteinExistence type="inferred from homology"/>
<evidence type="ECO:0000313" key="3">
    <source>
        <dbReference type="Proteomes" id="UP000198623"/>
    </source>
</evidence>
<dbReference type="AlphaFoldDB" id="A0A1I2TI31"/>
<dbReference type="GO" id="GO:0005829">
    <property type="term" value="C:cytosol"/>
    <property type="evidence" value="ECO:0007669"/>
    <property type="project" value="TreeGrafter"/>
</dbReference>
<gene>
    <name evidence="2" type="ORF">SAMN05216175_11067</name>
</gene>
<evidence type="ECO:0000313" key="2">
    <source>
        <dbReference type="EMBL" id="SFG64550.1"/>
    </source>
</evidence>
<dbReference type="NCBIfam" id="NF002542">
    <property type="entry name" value="PRK02101.1-3"/>
    <property type="match status" value="1"/>
</dbReference>
<dbReference type="Proteomes" id="UP000198623">
    <property type="component" value="Unassembled WGS sequence"/>
</dbReference>
<organism evidence="2 3">
    <name type="scientific">Neptunomonas qingdaonensis</name>
    <dbReference type="NCBI Taxonomy" id="1045558"/>
    <lineage>
        <taxon>Bacteria</taxon>
        <taxon>Pseudomonadati</taxon>
        <taxon>Pseudomonadota</taxon>
        <taxon>Gammaproteobacteria</taxon>
        <taxon>Oceanospirillales</taxon>
        <taxon>Oceanospirillaceae</taxon>
        <taxon>Neptunomonas</taxon>
    </lineage>
</organism>
<dbReference type="HAMAP" id="MF_00652">
    <property type="entry name" value="UPF0246"/>
    <property type="match status" value="1"/>
</dbReference>